<dbReference type="InterPro" id="IPR013783">
    <property type="entry name" value="Ig-like_fold"/>
</dbReference>
<gene>
    <name evidence="11" type="ORF">RUM43_014957</name>
</gene>
<sequence length="512" mass="58909">MLGFDFFNSKTLVLLVIFSVQQVEETSTTSKVICDEADVYDADVFCKSNNRLIKIEKSEGIVVVDTYEGNSVLLECKYCEEKDHGLPRTWSVQRRIFTGDITELEPSVDDSSCLASPFITKDHSLLIRNVQRSDVGLYFCKAPYETPPKNSFTYLIDCEYYLMKTECAAEDLPCRVTLLSVSTKPKEEIVGSVKDFKNYTQFYIGEVNKVLSCKTFAENTTNIKAFTEWSTWSECDFCFRKEGIRSRVGRCRVKFFLELNNDSTYHNFLNSVHLGNLIYNNDVTSDQKFKSDAIESKFVMENVKDLGLALSCRSHLLRKLNREIYNLVYMIPDFVHRETCSGPIKGEPHKKGPRYKKSIILAAGAHLTLVCPDSTIDSDVHWEYNGVRLNPNEGTDYILNTEEPRLYVDSFNTLYLFQVTEKESGNYTCFVDGLQMQEVRIIVLTRSIFFTKEFTKHLKCLGFVFILCFFVYLLGILVTCIRSRSRNKMRKICKEAKKLLDERTNDDSDMSA</sequence>
<evidence type="ECO:0000259" key="10">
    <source>
        <dbReference type="PROSITE" id="PS50835"/>
    </source>
</evidence>
<dbReference type="InterPro" id="IPR007110">
    <property type="entry name" value="Ig-like_dom"/>
</dbReference>
<evidence type="ECO:0000256" key="7">
    <source>
        <dbReference type="ARBA" id="ARBA00023180"/>
    </source>
</evidence>
<dbReference type="InterPro" id="IPR036179">
    <property type="entry name" value="Ig-like_dom_sf"/>
</dbReference>
<dbReference type="InterPro" id="IPR003599">
    <property type="entry name" value="Ig_sub"/>
</dbReference>
<dbReference type="PANTHER" id="PTHR32178:SF6">
    <property type="entry name" value="IG-LIKE DOMAIN-CONTAINING PROTEIN"/>
    <property type="match status" value="1"/>
</dbReference>
<feature type="transmembrane region" description="Helical" evidence="8">
    <location>
        <begin position="461"/>
        <end position="481"/>
    </location>
</feature>
<reference evidence="11 12" key="1">
    <citation type="submission" date="2023-10" db="EMBL/GenBank/DDBJ databases">
        <title>Genomes of two closely related lineages of the louse Polyplax serrata with different host specificities.</title>
        <authorList>
            <person name="Martinu J."/>
            <person name="Tarabai H."/>
            <person name="Stefka J."/>
            <person name="Hypsa V."/>
        </authorList>
    </citation>
    <scope>NUCLEOTIDE SEQUENCE [LARGE SCALE GENOMIC DNA]</scope>
    <source>
        <strain evidence="11">HR10_N</strain>
    </source>
</reference>
<comment type="subcellular location">
    <subcellularLocation>
        <location evidence="1">Membrane</location>
        <topology evidence="1">Single-pass type I membrane protein</topology>
    </subcellularLocation>
</comment>
<evidence type="ECO:0000313" key="12">
    <source>
        <dbReference type="Proteomes" id="UP001372834"/>
    </source>
</evidence>
<comment type="caution">
    <text evidence="11">The sequence shown here is derived from an EMBL/GenBank/DDBJ whole genome shotgun (WGS) entry which is preliminary data.</text>
</comment>
<dbReference type="PANTHER" id="PTHR32178">
    <property type="entry name" value="FAM187"/>
    <property type="match status" value="1"/>
</dbReference>
<dbReference type="Gene3D" id="2.60.40.10">
    <property type="entry name" value="Immunoglobulins"/>
    <property type="match status" value="2"/>
</dbReference>
<dbReference type="AlphaFoldDB" id="A0AAN8S9H4"/>
<keyword evidence="5 8" id="KW-1133">Transmembrane helix</keyword>
<evidence type="ECO:0000256" key="4">
    <source>
        <dbReference type="ARBA" id="ARBA00022729"/>
    </source>
</evidence>
<feature type="domain" description="Ig-like" evidence="10">
    <location>
        <begin position="68"/>
        <end position="153"/>
    </location>
</feature>
<evidence type="ECO:0000256" key="6">
    <source>
        <dbReference type="ARBA" id="ARBA00023136"/>
    </source>
</evidence>
<keyword evidence="7" id="KW-0325">Glycoprotein</keyword>
<name>A0AAN8S9H4_POLSC</name>
<evidence type="ECO:0000256" key="2">
    <source>
        <dbReference type="ARBA" id="ARBA00008727"/>
    </source>
</evidence>
<keyword evidence="3 8" id="KW-0812">Transmembrane</keyword>
<dbReference type="GO" id="GO:0016020">
    <property type="term" value="C:membrane"/>
    <property type="evidence" value="ECO:0007669"/>
    <property type="project" value="UniProtKB-SubCell"/>
</dbReference>
<dbReference type="InterPro" id="IPR013106">
    <property type="entry name" value="Ig_V-set"/>
</dbReference>
<accession>A0AAN8S9H4</accession>
<evidence type="ECO:0000256" key="8">
    <source>
        <dbReference type="SAM" id="Phobius"/>
    </source>
</evidence>
<evidence type="ECO:0000256" key="1">
    <source>
        <dbReference type="ARBA" id="ARBA00004479"/>
    </source>
</evidence>
<protein>
    <recommendedName>
        <fullName evidence="10">Ig-like domain-containing protein</fullName>
    </recommendedName>
</protein>
<feature type="signal peptide" evidence="9">
    <location>
        <begin position="1"/>
        <end position="25"/>
    </location>
</feature>
<feature type="chain" id="PRO_5042879408" description="Ig-like domain-containing protein" evidence="9">
    <location>
        <begin position="26"/>
        <end position="512"/>
    </location>
</feature>
<dbReference type="InterPro" id="IPR013151">
    <property type="entry name" value="Immunoglobulin_dom"/>
</dbReference>
<dbReference type="Pfam" id="PF07686">
    <property type="entry name" value="V-set"/>
    <property type="match status" value="1"/>
</dbReference>
<evidence type="ECO:0000256" key="9">
    <source>
        <dbReference type="SAM" id="SignalP"/>
    </source>
</evidence>
<comment type="similarity">
    <text evidence="2">Belongs to the FAM187 family.</text>
</comment>
<proteinExistence type="inferred from homology"/>
<dbReference type="Pfam" id="PF00047">
    <property type="entry name" value="ig"/>
    <property type="match status" value="1"/>
</dbReference>
<dbReference type="EMBL" id="JAWJWE010000012">
    <property type="protein sequence ID" value="KAK6630258.1"/>
    <property type="molecule type" value="Genomic_DNA"/>
</dbReference>
<feature type="domain" description="Ig-like" evidence="10">
    <location>
        <begin position="353"/>
        <end position="440"/>
    </location>
</feature>
<evidence type="ECO:0000313" key="11">
    <source>
        <dbReference type="EMBL" id="KAK6630258.1"/>
    </source>
</evidence>
<organism evidence="11 12">
    <name type="scientific">Polyplax serrata</name>
    <name type="common">Common mouse louse</name>
    <dbReference type="NCBI Taxonomy" id="468196"/>
    <lineage>
        <taxon>Eukaryota</taxon>
        <taxon>Metazoa</taxon>
        <taxon>Ecdysozoa</taxon>
        <taxon>Arthropoda</taxon>
        <taxon>Hexapoda</taxon>
        <taxon>Insecta</taxon>
        <taxon>Pterygota</taxon>
        <taxon>Neoptera</taxon>
        <taxon>Paraneoptera</taxon>
        <taxon>Psocodea</taxon>
        <taxon>Troctomorpha</taxon>
        <taxon>Phthiraptera</taxon>
        <taxon>Anoplura</taxon>
        <taxon>Polyplacidae</taxon>
        <taxon>Polyplax</taxon>
    </lineage>
</organism>
<dbReference type="Proteomes" id="UP001372834">
    <property type="component" value="Unassembled WGS sequence"/>
</dbReference>
<dbReference type="PROSITE" id="PS50835">
    <property type="entry name" value="IG_LIKE"/>
    <property type="match status" value="2"/>
</dbReference>
<evidence type="ECO:0000256" key="3">
    <source>
        <dbReference type="ARBA" id="ARBA00022692"/>
    </source>
</evidence>
<dbReference type="SUPFAM" id="SSF48726">
    <property type="entry name" value="Immunoglobulin"/>
    <property type="match status" value="2"/>
</dbReference>
<dbReference type="InterPro" id="IPR039311">
    <property type="entry name" value="FAM187A/B"/>
</dbReference>
<keyword evidence="6 8" id="KW-0472">Membrane</keyword>
<dbReference type="SMART" id="SM00409">
    <property type="entry name" value="IG"/>
    <property type="match status" value="2"/>
</dbReference>
<evidence type="ECO:0000256" key="5">
    <source>
        <dbReference type="ARBA" id="ARBA00022989"/>
    </source>
</evidence>
<keyword evidence="4 9" id="KW-0732">Signal</keyword>